<name>A0ABN9UQ15_9DINO</name>
<dbReference type="PRINTS" id="PR00153">
    <property type="entry name" value="CSAPPISMRASE"/>
</dbReference>
<keyword evidence="5" id="KW-1185">Reference proteome</keyword>
<dbReference type="InterPro" id="IPR020892">
    <property type="entry name" value="Cyclophilin-type_PPIase_CS"/>
</dbReference>
<dbReference type="Proteomes" id="UP001189429">
    <property type="component" value="Unassembled WGS sequence"/>
</dbReference>
<gene>
    <name evidence="4" type="ORF">PCOR1329_LOCUS50570</name>
</gene>
<comment type="function">
    <text evidence="2">PPIases accelerate the folding of proteins. It catalyzes the cis-trans isomerization of proline imidic peptide bonds in oligopeptides.</text>
</comment>
<evidence type="ECO:0000313" key="4">
    <source>
        <dbReference type="EMBL" id="CAK0862056.1"/>
    </source>
</evidence>
<comment type="caution">
    <text evidence="4">The sequence shown here is derived from an EMBL/GenBank/DDBJ whole genome shotgun (WGS) entry which is preliminary data.</text>
</comment>
<dbReference type="SUPFAM" id="SSF50891">
    <property type="entry name" value="Cyclophilin-like"/>
    <property type="match status" value="1"/>
</dbReference>
<evidence type="ECO:0000256" key="2">
    <source>
        <dbReference type="RuleBase" id="RU363019"/>
    </source>
</evidence>
<dbReference type="PANTHER" id="PTHR45625">
    <property type="entry name" value="PEPTIDYL-PROLYL CIS-TRANS ISOMERASE-RELATED"/>
    <property type="match status" value="1"/>
</dbReference>
<reference evidence="4" key="1">
    <citation type="submission" date="2023-10" db="EMBL/GenBank/DDBJ databases">
        <authorList>
            <person name="Chen Y."/>
            <person name="Shah S."/>
            <person name="Dougan E. K."/>
            <person name="Thang M."/>
            <person name="Chan C."/>
        </authorList>
    </citation>
    <scope>NUCLEOTIDE SEQUENCE [LARGE SCALE GENOMIC DNA]</scope>
</reference>
<keyword evidence="2" id="KW-0413">Isomerase</keyword>
<dbReference type="EMBL" id="CAUYUJ010016121">
    <property type="protein sequence ID" value="CAK0862056.1"/>
    <property type="molecule type" value="Genomic_DNA"/>
</dbReference>
<dbReference type="PANTHER" id="PTHR45625:SF2">
    <property type="entry name" value="PEPTIDYL-PROLYL CIS-TRANS ISOMERASE-LIKE 3"/>
    <property type="match status" value="1"/>
</dbReference>
<dbReference type="Pfam" id="PF00160">
    <property type="entry name" value="Pro_isomerase"/>
    <property type="match status" value="1"/>
</dbReference>
<sequence>MSLTIKTNLGVLKVELFCSQVPKACKNFLALAASGYYNGTNFHRNIKGFMLQGGDPTGTGKGPASPCEKCARWCRDEGDDMMIGRSMLSAPAAPIVPWGLRRAAGRC</sequence>
<evidence type="ECO:0000313" key="5">
    <source>
        <dbReference type="Proteomes" id="UP001189429"/>
    </source>
</evidence>
<dbReference type="InterPro" id="IPR002130">
    <property type="entry name" value="Cyclophilin-type_PPIase_dom"/>
</dbReference>
<dbReference type="Gene3D" id="2.40.100.10">
    <property type="entry name" value="Cyclophilin-like"/>
    <property type="match status" value="1"/>
</dbReference>
<dbReference type="EC" id="5.2.1.8" evidence="2"/>
<organism evidence="4 5">
    <name type="scientific">Prorocentrum cordatum</name>
    <dbReference type="NCBI Taxonomy" id="2364126"/>
    <lineage>
        <taxon>Eukaryota</taxon>
        <taxon>Sar</taxon>
        <taxon>Alveolata</taxon>
        <taxon>Dinophyceae</taxon>
        <taxon>Prorocentrales</taxon>
        <taxon>Prorocentraceae</taxon>
        <taxon>Prorocentrum</taxon>
    </lineage>
</organism>
<feature type="domain" description="PPIase cyclophilin-type" evidence="3">
    <location>
        <begin position="7"/>
        <end position="85"/>
    </location>
</feature>
<comment type="catalytic activity">
    <reaction evidence="1 2">
        <text>[protein]-peptidylproline (omega=180) = [protein]-peptidylproline (omega=0)</text>
        <dbReference type="Rhea" id="RHEA:16237"/>
        <dbReference type="Rhea" id="RHEA-COMP:10747"/>
        <dbReference type="Rhea" id="RHEA-COMP:10748"/>
        <dbReference type="ChEBI" id="CHEBI:83833"/>
        <dbReference type="ChEBI" id="CHEBI:83834"/>
        <dbReference type="EC" id="5.2.1.8"/>
    </reaction>
</comment>
<keyword evidence="2" id="KW-0697">Rotamase</keyword>
<accession>A0ABN9UQ15</accession>
<comment type="similarity">
    <text evidence="2">Belongs to the cyclophilin-type PPIase family.</text>
</comment>
<evidence type="ECO:0000256" key="1">
    <source>
        <dbReference type="ARBA" id="ARBA00000971"/>
    </source>
</evidence>
<dbReference type="PROSITE" id="PS00170">
    <property type="entry name" value="CSA_PPIASE_1"/>
    <property type="match status" value="1"/>
</dbReference>
<proteinExistence type="inferred from homology"/>
<evidence type="ECO:0000259" key="3">
    <source>
        <dbReference type="PROSITE" id="PS50072"/>
    </source>
</evidence>
<dbReference type="InterPro" id="IPR044666">
    <property type="entry name" value="Cyclophilin_A-like"/>
</dbReference>
<dbReference type="InterPro" id="IPR029000">
    <property type="entry name" value="Cyclophilin-like_dom_sf"/>
</dbReference>
<protein>
    <recommendedName>
        <fullName evidence="2">Peptidyl-prolyl cis-trans isomerase</fullName>
        <shortName evidence="2">PPIase</shortName>
        <ecNumber evidence="2">5.2.1.8</ecNumber>
    </recommendedName>
</protein>
<dbReference type="PROSITE" id="PS50072">
    <property type="entry name" value="CSA_PPIASE_2"/>
    <property type="match status" value="1"/>
</dbReference>